<organism evidence="1 2">
    <name type="scientific">Pseudoalteromonas phenolica</name>
    <dbReference type="NCBI Taxonomy" id="161398"/>
    <lineage>
        <taxon>Bacteria</taxon>
        <taxon>Pseudomonadati</taxon>
        <taxon>Pseudomonadota</taxon>
        <taxon>Gammaproteobacteria</taxon>
        <taxon>Alteromonadales</taxon>
        <taxon>Pseudoalteromonadaceae</taxon>
        <taxon>Pseudoalteromonas</taxon>
    </lineage>
</organism>
<comment type="caution">
    <text evidence="1">The sequence shown here is derived from an EMBL/GenBank/DDBJ whole genome shotgun (WGS) entry which is preliminary data.</text>
</comment>
<reference evidence="1 2" key="1">
    <citation type="submission" date="2017-12" db="EMBL/GenBank/DDBJ databases">
        <authorList>
            <person name="Paulsen S."/>
            <person name="Gram L.K."/>
        </authorList>
    </citation>
    <scope>NUCLEOTIDE SEQUENCE [LARGE SCALE GENOMIC DNA]</scope>
    <source>
        <strain evidence="1 2">S1189</strain>
    </source>
</reference>
<dbReference type="InterPro" id="IPR009778">
    <property type="entry name" value="ROF"/>
</dbReference>
<dbReference type="AlphaFoldDB" id="A0A5S3YPT0"/>
<dbReference type="InterPro" id="IPR023534">
    <property type="entry name" value="Rof/RNase_P-like"/>
</dbReference>
<name>A0A5S3YPT0_9GAMM</name>
<protein>
    <recommendedName>
        <fullName evidence="3">Transcriptional antiterminator</fullName>
    </recommendedName>
</protein>
<evidence type="ECO:0008006" key="3">
    <source>
        <dbReference type="Google" id="ProtNLM"/>
    </source>
</evidence>
<dbReference type="Pfam" id="PF07073">
    <property type="entry name" value="ROF"/>
    <property type="match status" value="1"/>
</dbReference>
<dbReference type="EMBL" id="PNCM01000049">
    <property type="protein sequence ID" value="TMP77834.1"/>
    <property type="molecule type" value="Genomic_DNA"/>
</dbReference>
<reference evidence="2" key="2">
    <citation type="submission" date="2019-06" db="EMBL/GenBank/DDBJ databases">
        <title>Co-occurence of chitin degradation, pigmentation and bioactivity in marine Pseudoalteromonas.</title>
        <authorList>
            <person name="Sonnenschein E.C."/>
            <person name="Bech P.K."/>
        </authorList>
    </citation>
    <scope>NUCLEOTIDE SEQUENCE [LARGE SCALE GENOMIC DNA]</scope>
    <source>
        <strain evidence="2">S1189</strain>
    </source>
</reference>
<dbReference type="InterPro" id="IPR038626">
    <property type="entry name" value="Rof-like_sf"/>
</dbReference>
<accession>A0A5S3YPT0</accession>
<proteinExistence type="predicted"/>
<gene>
    <name evidence="1" type="ORF">CWB73_18640</name>
</gene>
<sequence length="86" mass="9635">MSKQLDCNVHDYFEIICIRKSWVTVTTKAGENFSGEAHDIALNSAKQELLMLKNTTAEIGILLTEVARLHAHDNAIAQHNFLINIT</sequence>
<dbReference type="SUPFAM" id="SSF101744">
    <property type="entry name" value="Rof/RNase P subunit-like"/>
    <property type="match status" value="1"/>
</dbReference>
<dbReference type="OrthoDB" id="5344363at2"/>
<dbReference type="Gene3D" id="2.30.30.400">
    <property type="entry name" value="Rof-like"/>
    <property type="match status" value="1"/>
</dbReference>
<evidence type="ECO:0000313" key="2">
    <source>
        <dbReference type="Proteomes" id="UP000307362"/>
    </source>
</evidence>
<evidence type="ECO:0000313" key="1">
    <source>
        <dbReference type="EMBL" id="TMP77834.1"/>
    </source>
</evidence>
<dbReference type="Proteomes" id="UP000307362">
    <property type="component" value="Unassembled WGS sequence"/>
</dbReference>
<dbReference type="RefSeq" id="WP_138568961.1">
    <property type="nucleotide sequence ID" value="NZ_PNCM01000049.1"/>
</dbReference>